<dbReference type="RefSeq" id="WP_013804987.1">
    <property type="nucleotide sequence ID" value="NC_015564.1"/>
</dbReference>
<dbReference type="EMBL" id="CP002786">
    <property type="protein sequence ID" value="AEF38635.1"/>
    <property type="molecule type" value="Genomic_DNA"/>
</dbReference>
<name>F6EF56_HOYSD</name>
<dbReference type="KEGG" id="asd:AS9A_0175"/>
<dbReference type="InterPro" id="IPR023393">
    <property type="entry name" value="START-like_dom_sf"/>
</dbReference>
<dbReference type="InterPro" id="IPR019587">
    <property type="entry name" value="Polyketide_cyclase/dehydratase"/>
</dbReference>
<sequence>MPRTMTVSESIDISAPPEQIYALISDPTQTGNWSPENTGARVTSAPHSAGMVFHGTNRRGPFRWVTECVVTGADAPTRFRFQVRKWGVGKPFLTVPVATWEYQLAPTPHGTRVTETWIDDRSAWPDSVSAVVDRLLTGGRTFAEFNRRNIAVTLKNLKAAVEADRR</sequence>
<dbReference type="OrthoDB" id="4618973at2"/>
<dbReference type="STRING" id="443218.AS9A_0175"/>
<dbReference type="Gene3D" id="3.30.530.20">
    <property type="match status" value="1"/>
</dbReference>
<dbReference type="SUPFAM" id="SSF55961">
    <property type="entry name" value="Bet v1-like"/>
    <property type="match status" value="1"/>
</dbReference>
<organism evidence="1 2">
    <name type="scientific">Hoyosella subflava (strain DSM 45089 / JCM 17490 / NBRC 109087 / DQS3-9A1)</name>
    <name type="common">Amycolicicoccus subflavus</name>
    <dbReference type="NCBI Taxonomy" id="443218"/>
    <lineage>
        <taxon>Bacteria</taxon>
        <taxon>Bacillati</taxon>
        <taxon>Actinomycetota</taxon>
        <taxon>Actinomycetes</taxon>
        <taxon>Mycobacteriales</taxon>
        <taxon>Hoyosellaceae</taxon>
        <taxon>Hoyosella</taxon>
    </lineage>
</organism>
<gene>
    <name evidence="1" type="ordered locus">AS9A_0175</name>
</gene>
<proteinExistence type="predicted"/>
<protein>
    <submittedName>
        <fullName evidence="1">Activator of Hsp90 ATPase 1 family protein</fullName>
    </submittedName>
</protein>
<keyword evidence="2" id="KW-1185">Reference proteome</keyword>
<dbReference type="Pfam" id="PF10604">
    <property type="entry name" value="Polyketide_cyc2"/>
    <property type="match status" value="1"/>
</dbReference>
<dbReference type="AlphaFoldDB" id="F6EF56"/>
<dbReference type="HOGENOM" id="CLU_106514_2_0_11"/>
<dbReference type="eggNOG" id="COG3832">
    <property type="taxonomic scope" value="Bacteria"/>
</dbReference>
<dbReference type="Proteomes" id="UP000009235">
    <property type="component" value="Chromosome"/>
</dbReference>
<dbReference type="CDD" id="cd07812">
    <property type="entry name" value="SRPBCC"/>
    <property type="match status" value="1"/>
</dbReference>
<accession>F6EF56</accession>
<evidence type="ECO:0000313" key="2">
    <source>
        <dbReference type="Proteomes" id="UP000009235"/>
    </source>
</evidence>
<reference evidence="1 2" key="1">
    <citation type="journal article" date="2011" name="J. Bacteriol.">
        <title>Complete genome sequence of Amycolicicoccus subflavus DQS3-9A1T, an actinomycete isolated from crude oil-polluted soil.</title>
        <authorList>
            <person name="Cai M."/>
            <person name="Chen W.M."/>
            <person name="Nie Y."/>
            <person name="Chi C.Q."/>
            <person name="Wang Y.N."/>
            <person name="Tang Y.Q."/>
            <person name="Li G.Y."/>
            <person name="Wu X.L."/>
        </authorList>
    </citation>
    <scope>NUCLEOTIDE SEQUENCE [LARGE SCALE GENOMIC DNA]</scope>
    <source>
        <strain evidence="2">DSM 45089 / DQS3-9A1</strain>
    </source>
</reference>
<evidence type="ECO:0000313" key="1">
    <source>
        <dbReference type="EMBL" id="AEF38635.1"/>
    </source>
</evidence>